<sequence>VEGITMYYDSQQKIRTLTNHISIMSFNNNSESSQNPTPTSSFPDINFLNVARHNEANTERPDERSIKRCKNAHPLWAYFIASSDEQFIQCKLCKHPNGTYGKGSGISTIKRHFESNHKAEYRKYRSDSQEVEPYGVHDEEKVRKLNELLVRWIICNQQAFCVVEDKDFRIFIFELNPRYKLPTRQTVSTYVRLLYKYEREQLRSYFRKFNHKVSITTNAWSSCTNQAFLSVTLHWIDDQWQMQRILLDFIPLHERHTGYFLAETLFNLIEDFGLGKKILSMTADNASNMDVCGQHLTSMLSFYYENTTFHRL</sequence>
<feature type="non-terminal residue" evidence="1">
    <location>
        <position position="1"/>
    </location>
</feature>
<dbReference type="EMBL" id="CAJVQC010079444">
    <property type="protein sequence ID" value="CAG8817128.1"/>
    <property type="molecule type" value="Genomic_DNA"/>
</dbReference>
<dbReference type="Proteomes" id="UP000789920">
    <property type="component" value="Unassembled WGS sequence"/>
</dbReference>
<organism evidence="1 2">
    <name type="scientific">Racocetra persica</name>
    <dbReference type="NCBI Taxonomy" id="160502"/>
    <lineage>
        <taxon>Eukaryota</taxon>
        <taxon>Fungi</taxon>
        <taxon>Fungi incertae sedis</taxon>
        <taxon>Mucoromycota</taxon>
        <taxon>Glomeromycotina</taxon>
        <taxon>Glomeromycetes</taxon>
        <taxon>Diversisporales</taxon>
        <taxon>Gigasporaceae</taxon>
        <taxon>Racocetra</taxon>
    </lineage>
</organism>
<proteinExistence type="predicted"/>
<feature type="non-terminal residue" evidence="1">
    <location>
        <position position="312"/>
    </location>
</feature>
<keyword evidence="2" id="KW-1185">Reference proteome</keyword>
<gene>
    <name evidence="1" type="ORF">RPERSI_LOCUS24609</name>
</gene>
<reference evidence="1" key="1">
    <citation type="submission" date="2021-06" db="EMBL/GenBank/DDBJ databases">
        <authorList>
            <person name="Kallberg Y."/>
            <person name="Tangrot J."/>
            <person name="Rosling A."/>
        </authorList>
    </citation>
    <scope>NUCLEOTIDE SEQUENCE</scope>
    <source>
        <strain evidence="1">MA461A</strain>
    </source>
</reference>
<protein>
    <submittedName>
        <fullName evidence="1">24552_t:CDS:1</fullName>
    </submittedName>
</protein>
<name>A0ACA9RYJ5_9GLOM</name>
<evidence type="ECO:0000313" key="2">
    <source>
        <dbReference type="Proteomes" id="UP000789920"/>
    </source>
</evidence>
<comment type="caution">
    <text evidence="1">The sequence shown here is derived from an EMBL/GenBank/DDBJ whole genome shotgun (WGS) entry which is preliminary data.</text>
</comment>
<evidence type="ECO:0000313" key="1">
    <source>
        <dbReference type="EMBL" id="CAG8817128.1"/>
    </source>
</evidence>
<accession>A0ACA9RYJ5</accession>